<keyword evidence="1" id="KW-0812">Transmembrane</keyword>
<dbReference type="CTD" id="4509"/>
<dbReference type="GeneID" id="7042803"/>
<organism evidence="2">
    <name type="scientific">Steganacarus magnus</name>
    <dbReference type="NCBI Taxonomy" id="52000"/>
    <lineage>
        <taxon>Eukaryota</taxon>
        <taxon>Metazoa</taxon>
        <taxon>Ecdysozoa</taxon>
        <taxon>Arthropoda</taxon>
        <taxon>Chelicerata</taxon>
        <taxon>Arachnida</taxon>
        <taxon>Acari</taxon>
        <taxon>Acariformes</taxon>
        <taxon>Sarcoptiformes</taxon>
        <taxon>Oribatida</taxon>
        <taxon>Mixonomata</taxon>
        <taxon>Phthiracaroidea</taxon>
        <taxon>Steganacaridae</taxon>
        <taxon>Steganacarus</taxon>
    </lineage>
</organism>
<feature type="transmembrane region" description="Helical" evidence="1">
    <location>
        <begin position="12"/>
        <end position="30"/>
    </location>
</feature>
<dbReference type="EMBL" id="EU935607">
    <property type="protein sequence ID" value="ACH41147.1"/>
    <property type="molecule type" value="Genomic_DNA"/>
</dbReference>
<name>B6Z5U6_9ACAR</name>
<proteinExistence type="predicted"/>
<sequence length="49" mass="5765">MPQTKPMNWLVLFFYIIFIFLSISVVILLMDNSTPNIGSKSFNKLNLEW</sequence>
<reference evidence="2" key="1">
    <citation type="journal article" date="2008" name="BMC Genomics">
        <title>The complete mitochondrial genome of the sexual oribatid mite Steganacarus magnus: genome rearrangements and loss of tRNAs.</title>
        <authorList>
            <person name="Domes K."/>
            <person name="Maraun M."/>
            <person name="Scheu S."/>
            <person name="Cameron S.L."/>
        </authorList>
    </citation>
    <scope>NUCLEOTIDE SEQUENCE</scope>
</reference>
<keyword evidence="1" id="KW-0472">Membrane</keyword>
<dbReference type="RefSeq" id="YP_002317274.1">
    <property type="nucleotide sequence ID" value="NC_011574.1"/>
</dbReference>
<evidence type="ECO:0000256" key="1">
    <source>
        <dbReference type="SAM" id="Phobius"/>
    </source>
</evidence>
<keyword evidence="2" id="KW-0496">Mitochondrion</keyword>
<keyword evidence="1" id="KW-1133">Transmembrane helix</keyword>
<dbReference type="AlphaFoldDB" id="B6Z5U6"/>
<gene>
    <name evidence="2" type="primary">ATP8</name>
</gene>
<evidence type="ECO:0000313" key="2">
    <source>
        <dbReference type="EMBL" id="ACH41147.1"/>
    </source>
</evidence>
<accession>B6Z5U6</accession>
<geneLocation type="mitochondrion" evidence="2"/>
<protein>
    <submittedName>
        <fullName evidence="2">ATP synthase F0 subunit 8</fullName>
    </submittedName>
</protein>